<keyword evidence="2" id="KW-1185">Reference proteome</keyword>
<accession>A0A1H9TX17</accession>
<dbReference type="GO" id="GO:0009432">
    <property type="term" value="P:SOS response"/>
    <property type="evidence" value="ECO:0007669"/>
    <property type="project" value="TreeGrafter"/>
</dbReference>
<dbReference type="Proteomes" id="UP000199572">
    <property type="component" value="Unassembled WGS sequence"/>
</dbReference>
<dbReference type="InterPro" id="IPR026455">
    <property type="entry name" value="GRASP_w_spasm"/>
</dbReference>
<name>A0A1H9TX17_9SPHI</name>
<sequence>MILIISRKQETTTNEVIKWLLALVKKFIRVDEDEEFEIRAKEKRIYIESHRNCFYIDDISSVWYRRGGIRFKKIQYDNPAVDVHMQEHQHWLQDYVIKKLESKKHVNKQSTSAVNKLMVLEQAKKVGLDVPEFYLAEDTAEVVLDKTITKPLTGNITINNYQDYAESIMYTNIVEHKEKDSFFITFFQEKIEKDFEIRSFYLNGDFYSTAIMSQNDEQTKTDFRKYNLQKPNRNVRYRLPAKIEKKTHQLMLLLDVNCGSIDFIKSGDKFYFLEVNTVGQFLGVSAMCNYTAEKAIAEYL</sequence>
<protein>
    <submittedName>
        <fullName evidence="1">ATP-GRASP peptide maturase, grasp-with-spasm system</fullName>
    </submittedName>
</protein>
<dbReference type="PANTHER" id="PTHR21621">
    <property type="entry name" value="RIBOSOMAL PROTEIN S6 MODIFICATION PROTEIN"/>
    <property type="match status" value="1"/>
</dbReference>
<dbReference type="GO" id="GO:0005737">
    <property type="term" value="C:cytoplasm"/>
    <property type="evidence" value="ECO:0007669"/>
    <property type="project" value="TreeGrafter"/>
</dbReference>
<evidence type="ECO:0000313" key="1">
    <source>
        <dbReference type="EMBL" id="SES01669.1"/>
    </source>
</evidence>
<dbReference type="AlphaFoldDB" id="A0A1H9TX17"/>
<organism evidence="1 2">
    <name type="scientific">Pedobacter rhizosphaerae</name>
    <dbReference type="NCBI Taxonomy" id="390241"/>
    <lineage>
        <taxon>Bacteria</taxon>
        <taxon>Pseudomonadati</taxon>
        <taxon>Bacteroidota</taxon>
        <taxon>Sphingobacteriia</taxon>
        <taxon>Sphingobacteriales</taxon>
        <taxon>Sphingobacteriaceae</taxon>
        <taxon>Pedobacter</taxon>
    </lineage>
</organism>
<dbReference type="PANTHER" id="PTHR21621:SF7">
    <property type="entry name" value="RIBOSOMAL PROTEIN BS6--L-GLUTAMATE LIGASE"/>
    <property type="match status" value="1"/>
</dbReference>
<evidence type="ECO:0000313" key="2">
    <source>
        <dbReference type="Proteomes" id="UP000199572"/>
    </source>
</evidence>
<proteinExistence type="predicted"/>
<dbReference type="Gene3D" id="3.30.470.20">
    <property type="entry name" value="ATP-grasp fold, B domain"/>
    <property type="match status" value="1"/>
</dbReference>
<gene>
    <name evidence="1" type="ORF">SAMN04488023_12530</name>
</gene>
<dbReference type="EMBL" id="FOGG01000025">
    <property type="protein sequence ID" value="SES01669.1"/>
    <property type="molecule type" value="Genomic_DNA"/>
</dbReference>
<dbReference type="SUPFAM" id="SSF56059">
    <property type="entry name" value="Glutathione synthetase ATP-binding domain-like"/>
    <property type="match status" value="1"/>
</dbReference>
<dbReference type="GO" id="GO:0018169">
    <property type="term" value="F:ribosomal S6-glutamic acid ligase activity"/>
    <property type="evidence" value="ECO:0007669"/>
    <property type="project" value="TreeGrafter"/>
</dbReference>
<dbReference type="STRING" id="390241.SAMN04488023_12530"/>
<reference evidence="1 2" key="1">
    <citation type="submission" date="2016-10" db="EMBL/GenBank/DDBJ databases">
        <authorList>
            <person name="de Groot N.N."/>
        </authorList>
    </citation>
    <scope>NUCLEOTIDE SEQUENCE [LARGE SCALE GENOMIC DNA]</scope>
    <source>
        <strain evidence="1 2">DSM 18610</strain>
    </source>
</reference>
<dbReference type="RefSeq" id="WP_090886666.1">
    <property type="nucleotide sequence ID" value="NZ_FOGG01000025.1"/>
</dbReference>
<dbReference type="NCBIfam" id="TIGR04192">
    <property type="entry name" value="GRASP_w_spasm"/>
    <property type="match status" value="1"/>
</dbReference>
<dbReference type="OrthoDB" id="583309at2"/>